<evidence type="ECO:0000313" key="2">
    <source>
        <dbReference type="EMBL" id="KYM94246.1"/>
    </source>
</evidence>
<dbReference type="Proteomes" id="UP000078542">
    <property type="component" value="Unassembled WGS sequence"/>
</dbReference>
<feature type="region of interest" description="Disordered" evidence="1">
    <location>
        <begin position="1"/>
        <end position="92"/>
    </location>
</feature>
<name>A0A151I7Z1_9HYME</name>
<accession>A0A151I7Z1</accession>
<feature type="region of interest" description="Disordered" evidence="1">
    <location>
        <begin position="206"/>
        <end position="232"/>
    </location>
</feature>
<feature type="compositionally biased region" description="Basic and acidic residues" evidence="1">
    <location>
        <begin position="78"/>
        <end position="89"/>
    </location>
</feature>
<proteinExistence type="predicted"/>
<dbReference type="AlphaFoldDB" id="A0A151I7Z1"/>
<protein>
    <submittedName>
        <fullName evidence="2">Uncharacterized protein</fullName>
    </submittedName>
</protein>
<sequence length="232" mass="25410">VQWKEEGEEEEEDAAAEEEKEEETKVENDDAVSQYLRRRSIGRQEQVRPVENKSSGRQTDVGVIRSERGTNASDEQAADERQASARHGSEGQQVLCHRAAFVPMTSLKYGWPFLAGGSGGANTSRERAKQRRGGRIPRGARAPSYTDFSSWYRPLNRNFGASPDPRIAVRSGGIVMGPCASARLSRSLADGIGPVQKEDAVVNIRAPNNAGSEREQATTTADRPVMKDILVN</sequence>
<evidence type="ECO:0000256" key="1">
    <source>
        <dbReference type="SAM" id="MobiDB-lite"/>
    </source>
</evidence>
<organism evidence="2 3">
    <name type="scientific">Cyphomyrmex costatus</name>
    <dbReference type="NCBI Taxonomy" id="456900"/>
    <lineage>
        <taxon>Eukaryota</taxon>
        <taxon>Metazoa</taxon>
        <taxon>Ecdysozoa</taxon>
        <taxon>Arthropoda</taxon>
        <taxon>Hexapoda</taxon>
        <taxon>Insecta</taxon>
        <taxon>Pterygota</taxon>
        <taxon>Neoptera</taxon>
        <taxon>Endopterygota</taxon>
        <taxon>Hymenoptera</taxon>
        <taxon>Apocrita</taxon>
        <taxon>Aculeata</taxon>
        <taxon>Formicoidea</taxon>
        <taxon>Formicidae</taxon>
        <taxon>Myrmicinae</taxon>
        <taxon>Cyphomyrmex</taxon>
    </lineage>
</organism>
<reference evidence="2 3" key="1">
    <citation type="submission" date="2016-03" db="EMBL/GenBank/DDBJ databases">
        <title>Cyphomyrmex costatus WGS genome.</title>
        <authorList>
            <person name="Nygaard S."/>
            <person name="Hu H."/>
            <person name="Boomsma J."/>
            <person name="Zhang G."/>
        </authorList>
    </citation>
    <scope>NUCLEOTIDE SEQUENCE [LARGE SCALE GENOMIC DNA]</scope>
    <source>
        <strain evidence="2">MS0001</strain>
        <tissue evidence="2">Whole body</tissue>
    </source>
</reference>
<dbReference type="EMBL" id="KQ978393">
    <property type="protein sequence ID" value="KYM94246.1"/>
    <property type="molecule type" value="Genomic_DNA"/>
</dbReference>
<evidence type="ECO:0000313" key="3">
    <source>
        <dbReference type="Proteomes" id="UP000078542"/>
    </source>
</evidence>
<feature type="non-terminal residue" evidence="2">
    <location>
        <position position="1"/>
    </location>
</feature>
<feature type="compositionally biased region" description="Acidic residues" evidence="1">
    <location>
        <begin position="1"/>
        <end position="21"/>
    </location>
</feature>
<feature type="region of interest" description="Disordered" evidence="1">
    <location>
        <begin position="117"/>
        <end position="143"/>
    </location>
</feature>
<keyword evidence="3" id="KW-1185">Reference proteome</keyword>
<gene>
    <name evidence="2" type="ORF">ALC62_15107</name>
</gene>